<dbReference type="NCBIfam" id="NF010242">
    <property type="entry name" value="PRK13689.1"/>
    <property type="match status" value="1"/>
</dbReference>
<dbReference type="PIRSF" id="PIRSF006188">
    <property type="entry name" value="UCP006188"/>
    <property type="match status" value="1"/>
</dbReference>
<dbReference type="Pfam" id="PF07208">
    <property type="entry name" value="DUF1414"/>
    <property type="match status" value="1"/>
</dbReference>
<dbReference type="AlphaFoldDB" id="A0A8E3S6C4"/>
<dbReference type="Proteomes" id="UP000955338">
    <property type="component" value="Chromosome"/>
</dbReference>
<sequence length="78" mass="8608">MAFHSKYPNQQVEEILAELITVLEKHQAPLDLSLITLGNTVSNLLINSVGSPQRLVLARAFSQALLDSIEQVEKASKH</sequence>
<protein>
    <recommendedName>
        <fullName evidence="1">UPF0352 protein CEP48_01650</fullName>
    </recommendedName>
</protein>
<dbReference type="HAMAP" id="MF_00816">
    <property type="entry name" value="UPF0352"/>
    <property type="match status" value="1"/>
</dbReference>
<organism evidence="2 3">
    <name type="scientific">Mergibacter septicus</name>
    <dbReference type="NCBI Taxonomy" id="221402"/>
    <lineage>
        <taxon>Bacteria</taxon>
        <taxon>Pseudomonadati</taxon>
        <taxon>Pseudomonadota</taxon>
        <taxon>Gammaproteobacteria</taxon>
        <taxon>Pasteurellales</taxon>
        <taxon>Pasteurellaceae</taxon>
        <taxon>Mergibacter</taxon>
    </lineage>
</organism>
<proteinExistence type="inferred from homology"/>
<gene>
    <name evidence="2" type="ORF">CEP48_01650</name>
</gene>
<evidence type="ECO:0000313" key="2">
    <source>
        <dbReference type="EMBL" id="QDJ14205.1"/>
    </source>
</evidence>
<dbReference type="RefSeq" id="WP_261919713.1">
    <property type="nucleotide sequence ID" value="NZ_CP022010.1"/>
</dbReference>
<reference evidence="2" key="1">
    <citation type="submission" date="2017-06" db="EMBL/GenBank/DDBJ databases">
        <title>Genome sequencing of pathogenic and non-pathogenic strains within Bisgaard taxon 40.</title>
        <authorList>
            <person name="Ladner J.T."/>
            <person name="Lovett S.P."/>
            <person name="Koroleva G."/>
            <person name="Lorch J.M."/>
        </authorList>
    </citation>
    <scope>NUCLEOTIDE SEQUENCE</scope>
    <source>
        <strain evidence="2">27576-1-I1</strain>
    </source>
</reference>
<dbReference type="InterPro" id="IPR009857">
    <property type="entry name" value="UPF0352"/>
</dbReference>
<evidence type="ECO:0000256" key="1">
    <source>
        <dbReference type="HAMAP-Rule" id="MF_00816"/>
    </source>
</evidence>
<accession>A0A8E3S6C4</accession>
<dbReference type="EMBL" id="CP022011">
    <property type="protein sequence ID" value="QDJ14205.1"/>
    <property type="molecule type" value="Genomic_DNA"/>
</dbReference>
<keyword evidence="3" id="KW-1185">Reference proteome</keyword>
<dbReference type="Gene3D" id="1.10.3390.10">
    <property type="entry name" value="YejL-like"/>
    <property type="match status" value="1"/>
</dbReference>
<comment type="similarity">
    <text evidence="1">Belongs to the UPF0352 family.</text>
</comment>
<name>A0A8E3S6C4_9PAST</name>
<dbReference type="InterPro" id="IPR023202">
    <property type="entry name" value="YejL_sf"/>
</dbReference>
<dbReference type="SUPFAM" id="SSF158651">
    <property type="entry name" value="YejL-like"/>
    <property type="match status" value="1"/>
</dbReference>
<evidence type="ECO:0000313" key="3">
    <source>
        <dbReference type="Proteomes" id="UP000955338"/>
    </source>
</evidence>